<keyword evidence="3" id="KW-1185">Reference proteome</keyword>
<sequence>MEVDEEDRTREVDEVHDNEDVDEDDDDIEFEEVIEIEGDDETEEEIDVEEEVNSEEDIRVEEEVELVEESEVGKEVEVEEEAEVEIEGVESVGDIEMEEQVPFLSCGSLKDLSDNQISNTLTSSLILTTSSSVWISVSARIQNLGVHTLNKHQYQERASRRSANRAHKTIKSRKQVVDGSTGSEEDDQKSSSDSDEEEYEDDGDESKDGGYESKDGRDESEDESEIKIEKPVIEACRQKAKGHNTKPGPGPMKASNDKSKDKRADNGAHWGANVPHHPESSRIIASLTTLPGSAADRMARKRRTTSKQSAHQSSEIIVHSANVEEPSTRIFNDRDEVEDFEYAHAIASPPKKGQRVDSKALVQVTDSSQPDSKPAMDEVAWLPGLESPFEDNQACSALVLSATAVHRAVKMWGGRHVVDNEAARDGKGVIHFIPQQGQGRTPTTTYSNFSQLLWSALTETLMESTERLISVKKMNKITDLVHEFNPPKKPAPSTTKNQPPPNVDKALLILDDGDGPSDDSGDETSHYCCTAGPSSKLSSHHSHTSHSYPGSGNGTASCQMPPAAGTFRKVITSSASSSCSALSSRSASSSHSASSSCSPSTSAITTHNPSTAVAFSNRSLSSTTTKVRPTSSSHASSSTGSASRKSSNNNTPALMMAPKQGNQGKVVQKVGHKVMKKSN</sequence>
<feature type="compositionally biased region" description="Low complexity" evidence="1">
    <location>
        <begin position="580"/>
        <end position="603"/>
    </location>
</feature>
<feature type="compositionally biased region" description="Low complexity" evidence="1">
    <location>
        <begin position="631"/>
        <end position="647"/>
    </location>
</feature>
<feature type="compositionally biased region" description="Polar residues" evidence="1">
    <location>
        <begin position="548"/>
        <end position="558"/>
    </location>
</feature>
<feature type="compositionally biased region" description="Acidic residues" evidence="1">
    <location>
        <begin position="16"/>
        <end position="70"/>
    </location>
</feature>
<feature type="region of interest" description="Disordered" evidence="1">
    <location>
        <begin position="1"/>
        <end position="83"/>
    </location>
</feature>
<dbReference type="EMBL" id="JANIEX010001067">
    <property type="protein sequence ID" value="KAJ3561029.1"/>
    <property type="molecule type" value="Genomic_DNA"/>
</dbReference>
<dbReference type="Proteomes" id="UP001213000">
    <property type="component" value="Unassembled WGS sequence"/>
</dbReference>
<name>A0AAD5VIG3_9AGAR</name>
<feature type="compositionally biased region" description="Low complexity" evidence="1">
    <location>
        <begin position="659"/>
        <end position="669"/>
    </location>
</feature>
<feature type="region of interest" description="Disordered" evidence="1">
    <location>
        <begin position="482"/>
        <end position="560"/>
    </location>
</feature>
<accession>A0AAD5VIG3</accession>
<feature type="region of interest" description="Disordered" evidence="1">
    <location>
        <begin position="152"/>
        <end position="314"/>
    </location>
</feature>
<evidence type="ECO:0000313" key="3">
    <source>
        <dbReference type="Proteomes" id="UP001213000"/>
    </source>
</evidence>
<comment type="caution">
    <text evidence="2">The sequence shown here is derived from an EMBL/GenBank/DDBJ whole genome shotgun (WGS) entry which is preliminary data.</text>
</comment>
<gene>
    <name evidence="2" type="ORF">NP233_g10448</name>
</gene>
<feature type="compositionally biased region" description="Basic and acidic residues" evidence="1">
    <location>
        <begin position="206"/>
        <end position="217"/>
    </location>
</feature>
<feature type="compositionally biased region" description="Basic residues" evidence="1">
    <location>
        <begin position="670"/>
        <end position="679"/>
    </location>
</feature>
<reference evidence="2" key="1">
    <citation type="submission" date="2022-07" db="EMBL/GenBank/DDBJ databases">
        <title>Genome Sequence of Leucocoprinus birnbaumii.</title>
        <authorList>
            <person name="Buettner E."/>
        </authorList>
    </citation>
    <scope>NUCLEOTIDE SEQUENCE</scope>
    <source>
        <strain evidence="2">VT141</strain>
    </source>
</reference>
<evidence type="ECO:0000256" key="1">
    <source>
        <dbReference type="SAM" id="MobiDB-lite"/>
    </source>
</evidence>
<feature type="compositionally biased region" description="Polar residues" evidence="1">
    <location>
        <begin position="604"/>
        <end position="630"/>
    </location>
</feature>
<feature type="compositionally biased region" description="Basic residues" evidence="1">
    <location>
        <begin position="160"/>
        <end position="174"/>
    </location>
</feature>
<feature type="compositionally biased region" description="Basic and acidic residues" evidence="1">
    <location>
        <begin position="255"/>
        <end position="266"/>
    </location>
</feature>
<evidence type="ECO:0000313" key="2">
    <source>
        <dbReference type="EMBL" id="KAJ3561029.1"/>
    </source>
</evidence>
<feature type="region of interest" description="Disordered" evidence="1">
    <location>
        <begin position="580"/>
        <end position="679"/>
    </location>
</feature>
<protein>
    <submittedName>
        <fullName evidence="2">Uncharacterized protein</fullName>
    </submittedName>
</protein>
<feature type="compositionally biased region" description="Acidic residues" evidence="1">
    <location>
        <begin position="183"/>
        <end position="205"/>
    </location>
</feature>
<organism evidence="2 3">
    <name type="scientific">Leucocoprinus birnbaumii</name>
    <dbReference type="NCBI Taxonomy" id="56174"/>
    <lineage>
        <taxon>Eukaryota</taxon>
        <taxon>Fungi</taxon>
        <taxon>Dikarya</taxon>
        <taxon>Basidiomycota</taxon>
        <taxon>Agaricomycotina</taxon>
        <taxon>Agaricomycetes</taxon>
        <taxon>Agaricomycetidae</taxon>
        <taxon>Agaricales</taxon>
        <taxon>Agaricineae</taxon>
        <taxon>Agaricaceae</taxon>
        <taxon>Leucocoprinus</taxon>
    </lineage>
</organism>
<dbReference type="AlphaFoldDB" id="A0AAD5VIG3"/>
<feature type="compositionally biased region" description="Acidic residues" evidence="1">
    <location>
        <begin position="511"/>
        <end position="522"/>
    </location>
</feature>
<proteinExistence type="predicted"/>